<evidence type="ECO:0000256" key="2">
    <source>
        <dbReference type="ARBA" id="ARBA00007617"/>
    </source>
</evidence>
<protein>
    <recommendedName>
        <fullName evidence="10">VPS37 C-terminal domain-containing protein</fullName>
    </recommendedName>
</protein>
<evidence type="ECO:0000256" key="8">
    <source>
        <dbReference type="SAM" id="Coils"/>
    </source>
</evidence>
<dbReference type="EMBL" id="CAJNOJ010000234">
    <property type="protein sequence ID" value="CAF1320298.1"/>
    <property type="molecule type" value="Genomic_DNA"/>
</dbReference>
<feature type="compositionally biased region" description="Polar residues" evidence="9">
    <location>
        <begin position="370"/>
        <end position="386"/>
    </location>
</feature>
<evidence type="ECO:0000256" key="9">
    <source>
        <dbReference type="SAM" id="MobiDB-lite"/>
    </source>
</evidence>
<evidence type="ECO:0000256" key="6">
    <source>
        <dbReference type="ARBA" id="ARBA00025010"/>
    </source>
</evidence>
<feature type="compositionally biased region" description="Basic and acidic residues" evidence="9">
    <location>
        <begin position="345"/>
        <end position="359"/>
    </location>
</feature>
<evidence type="ECO:0000256" key="7">
    <source>
        <dbReference type="PROSITE-ProRule" id="PRU00646"/>
    </source>
</evidence>
<evidence type="ECO:0000313" key="11">
    <source>
        <dbReference type="EMBL" id="CAF1320298.1"/>
    </source>
</evidence>
<keyword evidence="3 7" id="KW-0813">Transport</keyword>
<comment type="function">
    <text evidence="6">Component of the ESCRT-I complex, a regulator of vesicular trafficking process. Required for the sorting of endocytic ubiquitinated cargos into multivesicular bodies. May be involved in cell growth and differentiation.</text>
</comment>
<feature type="compositionally biased region" description="Acidic residues" evidence="9">
    <location>
        <begin position="320"/>
        <end position="344"/>
    </location>
</feature>
<keyword evidence="4" id="KW-0967">Endosome</keyword>
<feature type="domain" description="VPS37 C-terminal" evidence="10">
    <location>
        <begin position="93"/>
        <end position="185"/>
    </location>
</feature>
<dbReference type="Pfam" id="PF07200">
    <property type="entry name" value="Mod_r"/>
    <property type="match status" value="1"/>
</dbReference>
<organism evidence="11 12">
    <name type="scientific">Adineta ricciae</name>
    <name type="common">Rotifer</name>
    <dbReference type="NCBI Taxonomy" id="249248"/>
    <lineage>
        <taxon>Eukaryota</taxon>
        <taxon>Metazoa</taxon>
        <taxon>Spiralia</taxon>
        <taxon>Gnathifera</taxon>
        <taxon>Rotifera</taxon>
        <taxon>Eurotatoria</taxon>
        <taxon>Bdelloidea</taxon>
        <taxon>Adinetida</taxon>
        <taxon>Adinetidae</taxon>
        <taxon>Adineta</taxon>
    </lineage>
</organism>
<evidence type="ECO:0000259" key="10">
    <source>
        <dbReference type="PROSITE" id="PS51314"/>
    </source>
</evidence>
<comment type="similarity">
    <text evidence="2">Belongs to the VPS37 family.</text>
</comment>
<feature type="coiled-coil region" evidence="8">
    <location>
        <begin position="75"/>
        <end position="106"/>
    </location>
</feature>
<dbReference type="GO" id="GO:0000813">
    <property type="term" value="C:ESCRT I complex"/>
    <property type="evidence" value="ECO:0007669"/>
    <property type="project" value="TreeGrafter"/>
</dbReference>
<evidence type="ECO:0000313" key="12">
    <source>
        <dbReference type="Proteomes" id="UP000663852"/>
    </source>
</evidence>
<sequence length="440" mass="50825">MNGHYVNYDNLLSELRNIISQKSDDDLQKLYHNPDEINKFVTNLNEMQHTETIKESLKLNINRLAIDNLDKEPVLSDEREKLREVYDELNKAKEEYDLVRQQYEERVGENNPEMTWVLLQTAASELERTTEETAEDFFYGAKSEDEVTDFERRFIENRKRAHELKIKAEKFRELLHTSSDSLISRLPLPMFNDNMPGAKRSAKSVSYTEIDDDDDFVSKKTRSSKEKQEKNETKSSTRAPPRKRSEKLSKVEQEEIDLALKLSKEVEVSIEIPVMVDDTQSTTSQSTETSQDSKITTEKKSDEQDEDFSPKSKRIKREEEEIEDEDVAESEPSSEEEKEEEEEPTPEKKPLRKSKETTKTPEAPPITPLDLNSTRSTTRAQQKPTTLSIDVVKKKCNTPLGFPTSKIVIPTSQPSRVGLSRNSHTIKPLHPNLNQRIVHE</sequence>
<dbReference type="GO" id="GO:0043162">
    <property type="term" value="P:ubiquitin-dependent protein catabolic process via the multivesicular body sorting pathway"/>
    <property type="evidence" value="ECO:0007669"/>
    <property type="project" value="TreeGrafter"/>
</dbReference>
<dbReference type="GO" id="GO:0006612">
    <property type="term" value="P:protein targeting to membrane"/>
    <property type="evidence" value="ECO:0007669"/>
    <property type="project" value="TreeGrafter"/>
</dbReference>
<dbReference type="PANTHER" id="PTHR13678">
    <property type="entry name" value="VACUOLAR PROTEIN SORTING-ASSOCIATED PROTEIN 37"/>
    <property type="match status" value="1"/>
</dbReference>
<feature type="compositionally biased region" description="Low complexity" evidence="9">
    <location>
        <begin position="277"/>
        <end position="293"/>
    </location>
</feature>
<dbReference type="OrthoDB" id="10260857at2759"/>
<keyword evidence="5 7" id="KW-0653">Protein transport</keyword>
<comment type="caution">
    <text evidence="11">The sequence shown here is derived from an EMBL/GenBank/DDBJ whole genome shotgun (WGS) entry which is preliminary data.</text>
</comment>
<keyword evidence="8" id="KW-0175">Coiled coil</keyword>
<proteinExistence type="inferred from homology"/>
<evidence type="ECO:0000256" key="5">
    <source>
        <dbReference type="ARBA" id="ARBA00022927"/>
    </source>
</evidence>
<accession>A0A815F2C3</accession>
<comment type="subcellular location">
    <subcellularLocation>
        <location evidence="1">Late endosome membrane</location>
        <topology evidence="1">Peripheral membrane protein</topology>
    </subcellularLocation>
</comment>
<dbReference type="AlphaFoldDB" id="A0A815F2C3"/>
<dbReference type="GO" id="GO:0031902">
    <property type="term" value="C:late endosome membrane"/>
    <property type="evidence" value="ECO:0007669"/>
    <property type="project" value="UniProtKB-SubCell"/>
</dbReference>
<dbReference type="GO" id="GO:0006623">
    <property type="term" value="P:protein targeting to vacuole"/>
    <property type="evidence" value="ECO:0007669"/>
    <property type="project" value="TreeGrafter"/>
</dbReference>
<evidence type="ECO:0000256" key="4">
    <source>
        <dbReference type="ARBA" id="ARBA00022753"/>
    </source>
</evidence>
<feature type="region of interest" description="Disordered" evidence="9">
    <location>
        <begin position="413"/>
        <end position="440"/>
    </location>
</feature>
<dbReference type="PROSITE" id="PS51314">
    <property type="entry name" value="VPS37_C"/>
    <property type="match status" value="1"/>
</dbReference>
<reference evidence="11" key="1">
    <citation type="submission" date="2021-02" db="EMBL/GenBank/DDBJ databases">
        <authorList>
            <person name="Nowell W R."/>
        </authorList>
    </citation>
    <scope>NUCLEOTIDE SEQUENCE</scope>
</reference>
<feature type="compositionally biased region" description="Basic and acidic residues" evidence="9">
    <location>
        <begin position="223"/>
        <end position="235"/>
    </location>
</feature>
<feature type="compositionally biased region" description="Polar residues" evidence="9">
    <location>
        <begin position="413"/>
        <end position="425"/>
    </location>
</feature>
<dbReference type="InterPro" id="IPR009851">
    <property type="entry name" value="Mod_r"/>
</dbReference>
<feature type="region of interest" description="Disordered" evidence="9">
    <location>
        <begin position="216"/>
        <end position="386"/>
    </location>
</feature>
<gene>
    <name evidence="11" type="ORF">EDS130_LOCUS31628</name>
</gene>
<name>A0A815F2C3_ADIRI</name>
<evidence type="ECO:0000256" key="1">
    <source>
        <dbReference type="ARBA" id="ARBA00004633"/>
    </source>
</evidence>
<dbReference type="PANTHER" id="PTHR13678:SF25">
    <property type="entry name" value="EG:115C2.5 PROTEIN"/>
    <property type="match status" value="1"/>
</dbReference>
<evidence type="ECO:0000256" key="3">
    <source>
        <dbReference type="ARBA" id="ARBA00022448"/>
    </source>
</evidence>
<dbReference type="Proteomes" id="UP000663852">
    <property type="component" value="Unassembled WGS sequence"/>
</dbReference>